<name>A0A9N9TI37_PHYSR</name>
<dbReference type="GO" id="GO:0020037">
    <property type="term" value="F:heme binding"/>
    <property type="evidence" value="ECO:0007669"/>
    <property type="project" value="InterPro"/>
</dbReference>
<evidence type="ECO:0000256" key="11">
    <source>
        <dbReference type="ARBA" id="ARBA00023033"/>
    </source>
</evidence>
<dbReference type="PRINTS" id="PR00463">
    <property type="entry name" value="EP450I"/>
</dbReference>
<gene>
    <name evidence="16" type="ORF">PHYEVI_LOCUS4943</name>
</gene>
<dbReference type="Pfam" id="PF00067">
    <property type="entry name" value="p450"/>
    <property type="match status" value="1"/>
</dbReference>
<keyword evidence="17" id="KW-1185">Reference proteome</keyword>
<dbReference type="GO" id="GO:0004497">
    <property type="term" value="F:monooxygenase activity"/>
    <property type="evidence" value="ECO:0007669"/>
    <property type="project" value="UniProtKB-KW"/>
</dbReference>
<comment type="cofactor">
    <cofactor evidence="1 13">
        <name>heme</name>
        <dbReference type="ChEBI" id="CHEBI:30413"/>
    </cofactor>
</comment>
<evidence type="ECO:0000256" key="12">
    <source>
        <dbReference type="ARBA" id="ARBA00023136"/>
    </source>
</evidence>
<feature type="binding site" description="axial binding residue" evidence="13">
    <location>
        <position position="473"/>
    </location>
    <ligand>
        <name>heme</name>
        <dbReference type="ChEBI" id="CHEBI:30413"/>
    </ligand>
    <ligandPart>
        <name>Fe</name>
        <dbReference type="ChEBI" id="CHEBI:18248"/>
    </ligandPart>
</feature>
<evidence type="ECO:0000313" key="17">
    <source>
        <dbReference type="Proteomes" id="UP001153712"/>
    </source>
</evidence>
<evidence type="ECO:0000256" key="5">
    <source>
        <dbReference type="ARBA" id="ARBA00022617"/>
    </source>
</evidence>
<dbReference type="PANTHER" id="PTHR24292">
    <property type="entry name" value="CYTOCHROME P450"/>
    <property type="match status" value="1"/>
</dbReference>
<dbReference type="AlphaFoldDB" id="A0A9N9TI37"/>
<proteinExistence type="inferred from homology"/>
<dbReference type="PRINTS" id="PR00385">
    <property type="entry name" value="P450"/>
</dbReference>
<keyword evidence="9 14" id="KW-0560">Oxidoreductase</keyword>
<dbReference type="GO" id="GO:0016705">
    <property type="term" value="F:oxidoreductase activity, acting on paired donors, with incorporation or reduction of molecular oxygen"/>
    <property type="evidence" value="ECO:0007669"/>
    <property type="project" value="InterPro"/>
</dbReference>
<evidence type="ECO:0000256" key="8">
    <source>
        <dbReference type="ARBA" id="ARBA00022848"/>
    </source>
</evidence>
<keyword evidence="8" id="KW-0492">Microsome</keyword>
<dbReference type="CDD" id="cd11056">
    <property type="entry name" value="CYP6-like"/>
    <property type="match status" value="1"/>
</dbReference>
<evidence type="ECO:0000256" key="14">
    <source>
        <dbReference type="RuleBase" id="RU000461"/>
    </source>
</evidence>
<accession>A0A9N9TI37</accession>
<dbReference type="InterPro" id="IPR036396">
    <property type="entry name" value="Cyt_P450_sf"/>
</dbReference>
<dbReference type="InterPro" id="IPR050476">
    <property type="entry name" value="Insect_CytP450_Detox"/>
</dbReference>
<dbReference type="InterPro" id="IPR017972">
    <property type="entry name" value="Cyt_P450_CS"/>
</dbReference>
<reference evidence="16" key="1">
    <citation type="submission" date="2022-01" db="EMBL/GenBank/DDBJ databases">
        <authorList>
            <person name="King R."/>
        </authorList>
    </citation>
    <scope>NUCLEOTIDE SEQUENCE</scope>
</reference>
<keyword evidence="15" id="KW-1133">Transmembrane helix</keyword>
<evidence type="ECO:0000256" key="9">
    <source>
        <dbReference type="ARBA" id="ARBA00023002"/>
    </source>
</evidence>
<evidence type="ECO:0000256" key="6">
    <source>
        <dbReference type="ARBA" id="ARBA00022723"/>
    </source>
</evidence>
<evidence type="ECO:0000256" key="4">
    <source>
        <dbReference type="ARBA" id="ARBA00010617"/>
    </source>
</evidence>
<dbReference type="GO" id="GO:0005506">
    <property type="term" value="F:iron ion binding"/>
    <property type="evidence" value="ECO:0007669"/>
    <property type="project" value="InterPro"/>
</dbReference>
<comment type="subcellular location">
    <subcellularLocation>
        <location evidence="3">Endoplasmic reticulum membrane</location>
        <topology evidence="3">Peripheral membrane protein</topology>
    </subcellularLocation>
    <subcellularLocation>
        <location evidence="2">Microsome membrane</location>
        <topology evidence="2">Peripheral membrane protein</topology>
    </subcellularLocation>
</comment>
<evidence type="ECO:0000256" key="1">
    <source>
        <dbReference type="ARBA" id="ARBA00001971"/>
    </source>
</evidence>
<keyword evidence="7" id="KW-0256">Endoplasmic reticulum</keyword>
<dbReference type="PROSITE" id="PS00086">
    <property type="entry name" value="CYTOCHROME_P450"/>
    <property type="match status" value="1"/>
</dbReference>
<evidence type="ECO:0000256" key="7">
    <source>
        <dbReference type="ARBA" id="ARBA00022824"/>
    </source>
</evidence>
<organism evidence="16 17">
    <name type="scientific">Phyllotreta striolata</name>
    <name type="common">Striped flea beetle</name>
    <name type="synonym">Crioceris striolata</name>
    <dbReference type="NCBI Taxonomy" id="444603"/>
    <lineage>
        <taxon>Eukaryota</taxon>
        <taxon>Metazoa</taxon>
        <taxon>Ecdysozoa</taxon>
        <taxon>Arthropoda</taxon>
        <taxon>Hexapoda</taxon>
        <taxon>Insecta</taxon>
        <taxon>Pterygota</taxon>
        <taxon>Neoptera</taxon>
        <taxon>Endopterygota</taxon>
        <taxon>Coleoptera</taxon>
        <taxon>Polyphaga</taxon>
        <taxon>Cucujiformia</taxon>
        <taxon>Chrysomeloidea</taxon>
        <taxon>Chrysomelidae</taxon>
        <taxon>Galerucinae</taxon>
        <taxon>Alticini</taxon>
        <taxon>Phyllotreta</taxon>
    </lineage>
</organism>
<evidence type="ECO:0000256" key="13">
    <source>
        <dbReference type="PIRSR" id="PIRSR602401-1"/>
    </source>
</evidence>
<evidence type="ECO:0000256" key="15">
    <source>
        <dbReference type="SAM" id="Phobius"/>
    </source>
</evidence>
<keyword evidence="10 13" id="KW-0408">Iron</keyword>
<dbReference type="Gene3D" id="1.10.630.10">
    <property type="entry name" value="Cytochrome P450"/>
    <property type="match status" value="1"/>
</dbReference>
<dbReference type="FunFam" id="1.10.630.10:FF:000042">
    <property type="entry name" value="Cytochrome P450"/>
    <property type="match status" value="1"/>
</dbReference>
<dbReference type="GO" id="GO:0005789">
    <property type="term" value="C:endoplasmic reticulum membrane"/>
    <property type="evidence" value="ECO:0007669"/>
    <property type="project" value="UniProtKB-SubCell"/>
</dbReference>
<dbReference type="EMBL" id="OU900095">
    <property type="protein sequence ID" value="CAG9858554.1"/>
    <property type="molecule type" value="Genomic_DNA"/>
</dbReference>
<keyword evidence="15" id="KW-0812">Transmembrane</keyword>
<keyword evidence="5 13" id="KW-0349">Heme</keyword>
<dbReference type="InterPro" id="IPR002401">
    <property type="entry name" value="Cyt_P450_E_grp-I"/>
</dbReference>
<keyword evidence="11 14" id="KW-0503">Monooxygenase</keyword>
<evidence type="ECO:0000256" key="2">
    <source>
        <dbReference type="ARBA" id="ARBA00004174"/>
    </source>
</evidence>
<protein>
    <recommendedName>
        <fullName evidence="18">Cytochrome P450</fullName>
    </recommendedName>
</protein>
<evidence type="ECO:0008006" key="18">
    <source>
        <dbReference type="Google" id="ProtNLM"/>
    </source>
</evidence>
<sequence length="530" mass="60997">MLQLILIAIFLIALFYYFGVKPMYHWKELGVQQTPAVWVFGDNWKNILKLESFAEMVKRVYDEVPGVSYSGMYQFTTPTLVLKDAEIIKQITVKDFDHFLDRRSFVSEEADPLFGKNLVSLKGQKWREMRPILSPSFTSSKMKGIFVLISDCAKTSTEYFLNKNQDIVEVEMKDTFTRFANDIIASAAFGINIDSLKDQENEFYEMGKKAVNFSGFWQRIKFFGFFLFPKLFAMLKIPLFDKVVEKFFTEIIDDNIKMRKEKGIVRPDMIHLLIEAQKGKDKEEEENQAIDNGFATVEESDLGQKSKSGFKKLTNMDIVAQAMIFFFAGFDTVSTAMCFMAYELAINPDVQKKLRDEIQETLNECKGTVTYEAVLKMKYMDMVVSESLRKWPSAVAADRVCTKPYTIQPVGSDEKPVHLAKGDVVWLPIFGLHRDPQIYPDPDRFDPERFNDDNKGDINLYTYIPFGVGPRNCIGNRFALLEMKVIFFHLLSQFELVPIAKTEIPLRISRENINMQADGGFPLGLKRLSK</sequence>
<dbReference type="Proteomes" id="UP001153712">
    <property type="component" value="Chromosome 2"/>
</dbReference>
<evidence type="ECO:0000256" key="10">
    <source>
        <dbReference type="ARBA" id="ARBA00023004"/>
    </source>
</evidence>
<dbReference type="InterPro" id="IPR001128">
    <property type="entry name" value="Cyt_P450"/>
</dbReference>
<comment type="similarity">
    <text evidence="4 14">Belongs to the cytochrome P450 family.</text>
</comment>
<evidence type="ECO:0000256" key="3">
    <source>
        <dbReference type="ARBA" id="ARBA00004406"/>
    </source>
</evidence>
<dbReference type="PANTHER" id="PTHR24292:SF54">
    <property type="entry name" value="CYP9F3-RELATED"/>
    <property type="match status" value="1"/>
</dbReference>
<keyword evidence="12 15" id="KW-0472">Membrane</keyword>
<feature type="transmembrane region" description="Helical" evidence="15">
    <location>
        <begin position="6"/>
        <end position="24"/>
    </location>
</feature>
<dbReference type="SUPFAM" id="SSF48264">
    <property type="entry name" value="Cytochrome P450"/>
    <property type="match status" value="1"/>
</dbReference>
<evidence type="ECO:0000313" key="16">
    <source>
        <dbReference type="EMBL" id="CAG9858554.1"/>
    </source>
</evidence>
<keyword evidence="6 13" id="KW-0479">Metal-binding</keyword>
<dbReference type="OrthoDB" id="2789670at2759"/>